<dbReference type="RefSeq" id="WP_134169750.1">
    <property type="nucleotide sequence ID" value="NZ_SODD01000021.1"/>
</dbReference>
<keyword evidence="3" id="KW-1185">Reference proteome</keyword>
<reference evidence="2 3" key="1">
    <citation type="submission" date="2019-03" db="EMBL/GenBank/DDBJ databases">
        <title>Genomic Encyclopedia of Type Strains, Phase IV (KMG-IV): sequencing the most valuable type-strain genomes for metagenomic binning, comparative biology and taxonomic classification.</title>
        <authorList>
            <person name="Goeker M."/>
        </authorList>
    </citation>
    <scope>NUCLEOTIDE SEQUENCE [LARGE SCALE GENOMIC DNA]</scope>
    <source>
        <strain evidence="2 3">DSM 28867</strain>
    </source>
</reference>
<gene>
    <name evidence="2" type="ORF">EDD63_12114</name>
</gene>
<name>A0A4V3G6T5_9FIRM</name>
<dbReference type="AlphaFoldDB" id="A0A4V3G6T5"/>
<comment type="caution">
    <text evidence="2">The sequence shown here is derived from an EMBL/GenBank/DDBJ whole genome shotgun (WGS) entry which is preliminary data.</text>
</comment>
<keyword evidence="1" id="KW-0812">Transmembrane</keyword>
<keyword evidence="1" id="KW-1133">Transmembrane helix</keyword>
<proteinExistence type="predicted"/>
<accession>A0A4V3G6T5</accession>
<keyword evidence="1" id="KW-0472">Membrane</keyword>
<protein>
    <submittedName>
        <fullName evidence="2">Uncharacterized protein</fullName>
    </submittedName>
</protein>
<evidence type="ECO:0000256" key="1">
    <source>
        <dbReference type="SAM" id="Phobius"/>
    </source>
</evidence>
<dbReference type="EMBL" id="SODD01000021">
    <property type="protein sequence ID" value="TDW16624.1"/>
    <property type="molecule type" value="Genomic_DNA"/>
</dbReference>
<feature type="transmembrane region" description="Helical" evidence="1">
    <location>
        <begin position="48"/>
        <end position="70"/>
    </location>
</feature>
<sequence>MKGKVRLLLLVFAVILATISIVQTELVTYASEIEHQSSLHIANIANNFNLISLCMVIIMVSVIAIAGYFARKYKKENKHSSN</sequence>
<evidence type="ECO:0000313" key="2">
    <source>
        <dbReference type="EMBL" id="TDW16624.1"/>
    </source>
</evidence>
<dbReference type="Proteomes" id="UP000294743">
    <property type="component" value="Unassembled WGS sequence"/>
</dbReference>
<organism evidence="2 3">
    <name type="scientific">Breznakia blatticola</name>
    <dbReference type="NCBI Taxonomy" id="1754012"/>
    <lineage>
        <taxon>Bacteria</taxon>
        <taxon>Bacillati</taxon>
        <taxon>Bacillota</taxon>
        <taxon>Erysipelotrichia</taxon>
        <taxon>Erysipelotrichales</taxon>
        <taxon>Erysipelotrichaceae</taxon>
        <taxon>Breznakia</taxon>
    </lineage>
</organism>
<evidence type="ECO:0000313" key="3">
    <source>
        <dbReference type="Proteomes" id="UP000294743"/>
    </source>
</evidence>